<feature type="transmembrane region" description="Helical" evidence="1">
    <location>
        <begin position="56"/>
        <end position="76"/>
    </location>
</feature>
<sequence>MTINSSEQQGLCFFRSSFFLFFFFNIKNCFNIIIGLSRSTLTFSLIVSLMYIRTKVMCLILLALVINLLIHSLTLLF</sequence>
<proteinExistence type="predicted"/>
<dbReference type="EMBL" id="JBCGBO010000006">
    <property type="protein sequence ID" value="KAK9193534.1"/>
    <property type="molecule type" value="Genomic_DNA"/>
</dbReference>
<feature type="transmembrane region" description="Helical" evidence="1">
    <location>
        <begin position="18"/>
        <end position="36"/>
    </location>
</feature>
<evidence type="ECO:0000256" key="1">
    <source>
        <dbReference type="SAM" id="Phobius"/>
    </source>
</evidence>
<reference evidence="2 3" key="1">
    <citation type="submission" date="2024-05" db="EMBL/GenBank/DDBJ databases">
        <title>Haplotype-resolved chromosome-level genome assembly of Huyou (Citrus changshanensis).</title>
        <authorList>
            <person name="Miao C."/>
            <person name="Chen W."/>
            <person name="Wu Y."/>
            <person name="Wang L."/>
            <person name="Zhao S."/>
            <person name="Grierson D."/>
            <person name="Xu C."/>
            <person name="Chen K."/>
        </authorList>
    </citation>
    <scope>NUCLEOTIDE SEQUENCE [LARGE SCALE GENOMIC DNA]</scope>
    <source>
        <strain evidence="2">01-14</strain>
        <tissue evidence="2">Leaf</tissue>
    </source>
</reference>
<keyword evidence="3" id="KW-1185">Reference proteome</keyword>
<organism evidence="2 3">
    <name type="scientific">Citrus x changshan-huyou</name>
    <dbReference type="NCBI Taxonomy" id="2935761"/>
    <lineage>
        <taxon>Eukaryota</taxon>
        <taxon>Viridiplantae</taxon>
        <taxon>Streptophyta</taxon>
        <taxon>Embryophyta</taxon>
        <taxon>Tracheophyta</taxon>
        <taxon>Spermatophyta</taxon>
        <taxon>Magnoliopsida</taxon>
        <taxon>eudicotyledons</taxon>
        <taxon>Gunneridae</taxon>
        <taxon>Pentapetalae</taxon>
        <taxon>rosids</taxon>
        <taxon>malvids</taxon>
        <taxon>Sapindales</taxon>
        <taxon>Rutaceae</taxon>
        <taxon>Aurantioideae</taxon>
        <taxon>Citrus</taxon>
    </lineage>
</organism>
<dbReference type="Proteomes" id="UP001428341">
    <property type="component" value="Unassembled WGS sequence"/>
</dbReference>
<comment type="caution">
    <text evidence="2">The sequence shown here is derived from an EMBL/GenBank/DDBJ whole genome shotgun (WGS) entry which is preliminary data.</text>
</comment>
<gene>
    <name evidence="2" type="ORF">WN944_004231</name>
</gene>
<keyword evidence="1" id="KW-0472">Membrane</keyword>
<protein>
    <submittedName>
        <fullName evidence="2">Uncharacterized protein</fullName>
    </submittedName>
</protein>
<evidence type="ECO:0000313" key="2">
    <source>
        <dbReference type="EMBL" id="KAK9193534.1"/>
    </source>
</evidence>
<name>A0AAP0M4N8_9ROSI</name>
<accession>A0AAP0M4N8</accession>
<keyword evidence="1" id="KW-1133">Transmembrane helix</keyword>
<dbReference type="AlphaFoldDB" id="A0AAP0M4N8"/>
<evidence type="ECO:0000313" key="3">
    <source>
        <dbReference type="Proteomes" id="UP001428341"/>
    </source>
</evidence>
<keyword evidence="1" id="KW-0812">Transmembrane</keyword>